<reference evidence="3" key="1">
    <citation type="submission" date="2021-01" db="EMBL/GenBank/DDBJ databases">
        <authorList>
            <consortium name="Genoscope - CEA"/>
            <person name="William W."/>
        </authorList>
    </citation>
    <scope>NUCLEOTIDE SEQUENCE</scope>
</reference>
<feature type="compositionally biased region" description="Polar residues" evidence="2">
    <location>
        <begin position="119"/>
        <end position="135"/>
    </location>
</feature>
<evidence type="ECO:0000313" key="4">
    <source>
        <dbReference type="Proteomes" id="UP000688137"/>
    </source>
</evidence>
<feature type="coiled-coil region" evidence="1">
    <location>
        <begin position="178"/>
        <end position="205"/>
    </location>
</feature>
<keyword evidence="1" id="KW-0175">Coiled coil</keyword>
<organism evidence="3 4">
    <name type="scientific">Paramecium primaurelia</name>
    <dbReference type="NCBI Taxonomy" id="5886"/>
    <lineage>
        <taxon>Eukaryota</taxon>
        <taxon>Sar</taxon>
        <taxon>Alveolata</taxon>
        <taxon>Ciliophora</taxon>
        <taxon>Intramacronucleata</taxon>
        <taxon>Oligohymenophorea</taxon>
        <taxon>Peniculida</taxon>
        <taxon>Parameciidae</taxon>
        <taxon>Paramecium</taxon>
    </lineage>
</organism>
<gene>
    <name evidence="3" type="ORF">PPRIM_AZ9-3.1.T0170116</name>
</gene>
<comment type="caution">
    <text evidence="3">The sequence shown here is derived from an EMBL/GenBank/DDBJ whole genome shotgun (WGS) entry which is preliminary data.</text>
</comment>
<keyword evidence="4" id="KW-1185">Reference proteome</keyword>
<dbReference type="OMA" id="EANCNTE"/>
<dbReference type="EMBL" id="CAJJDM010000012">
    <property type="protein sequence ID" value="CAD8050555.1"/>
    <property type="molecule type" value="Genomic_DNA"/>
</dbReference>
<protein>
    <submittedName>
        <fullName evidence="3">Uncharacterized protein</fullName>
    </submittedName>
</protein>
<evidence type="ECO:0000256" key="2">
    <source>
        <dbReference type="SAM" id="MobiDB-lite"/>
    </source>
</evidence>
<name>A0A8S1KA67_PARPR</name>
<evidence type="ECO:0000313" key="3">
    <source>
        <dbReference type="EMBL" id="CAD8050555.1"/>
    </source>
</evidence>
<feature type="compositionally biased region" description="Low complexity" evidence="2">
    <location>
        <begin position="136"/>
        <end position="152"/>
    </location>
</feature>
<dbReference type="AlphaFoldDB" id="A0A8S1KA67"/>
<proteinExistence type="predicted"/>
<dbReference type="Proteomes" id="UP000688137">
    <property type="component" value="Unassembled WGS sequence"/>
</dbReference>
<sequence>MQQQNFTLLDLVFQEQQIQNQISNKCSIKETAKFIPYNPLGLSLYLEANCNTETISKLIFSQILKMIEDKLLELEERLDNRDQIKNINQQINSLKPPDPYFKSRPIDDTLSEYVKQRKYSQQSDMEITSPQANQPQDQKSIKSQKSQRSRSQLGRAHTEITQLDPKLKSNEEGLISKIELFDKKLKQVVEQVNKLSQKDDQFQRRIEQQVQSQLRDSQDRLIQNDKFFKQVQQTNQEITENQRGFLSRSAQLRQEMDYLSQELNKIQEENKLPLLQLQESVQELQKQVGLHQNELIVFKTILESIDNDFLILLKKFKDIQNDLAKKKLNSSMSSHHQYLK</sequence>
<evidence type="ECO:0000256" key="1">
    <source>
        <dbReference type="SAM" id="Coils"/>
    </source>
</evidence>
<feature type="coiled-coil region" evidence="1">
    <location>
        <begin position="249"/>
        <end position="294"/>
    </location>
</feature>
<feature type="region of interest" description="Disordered" evidence="2">
    <location>
        <begin position="117"/>
        <end position="157"/>
    </location>
</feature>
<accession>A0A8S1KA67</accession>